<dbReference type="GeneID" id="119633376"/>
<name>A0A8U0WCA6_9MUSC</name>
<dbReference type="Pfam" id="PF10175">
    <property type="entry name" value="MPP6"/>
    <property type="match status" value="1"/>
</dbReference>
<dbReference type="Proteomes" id="UP000092443">
    <property type="component" value="Unplaced"/>
</dbReference>
<dbReference type="InterPro" id="IPR019324">
    <property type="entry name" value="MPP6"/>
</dbReference>
<evidence type="ECO:0000313" key="2">
    <source>
        <dbReference type="Proteomes" id="UP000092443"/>
    </source>
</evidence>
<keyword evidence="2" id="KW-1185">Reference proteome</keyword>
<proteinExistence type="predicted"/>
<reference evidence="3" key="1">
    <citation type="submission" date="2025-08" db="UniProtKB">
        <authorList>
            <consortium name="RefSeq"/>
        </authorList>
    </citation>
    <scope>IDENTIFICATION</scope>
    <source>
        <tissue evidence="3">Whole body pupa</tissue>
    </source>
</reference>
<dbReference type="PANTHER" id="PTHR13582:SF0">
    <property type="entry name" value="M-PHASE PHOSPHOPROTEIN 6"/>
    <property type="match status" value="1"/>
</dbReference>
<evidence type="ECO:0000313" key="3">
    <source>
        <dbReference type="RefSeq" id="XP_037882842.1"/>
    </source>
</evidence>
<dbReference type="AlphaFoldDB" id="A0A8U0WCA6"/>
<dbReference type="RefSeq" id="XP_037882842.1">
    <property type="nucleotide sequence ID" value="XM_038026914.1"/>
</dbReference>
<feature type="compositionally biased region" description="Acidic residues" evidence="1">
    <location>
        <begin position="157"/>
        <end position="166"/>
    </location>
</feature>
<feature type="region of interest" description="Disordered" evidence="1">
    <location>
        <begin position="85"/>
        <end position="107"/>
    </location>
</feature>
<dbReference type="PANTHER" id="PTHR13582">
    <property type="entry name" value="M-PHASE PHOSPHOPROTEIN 6"/>
    <property type="match status" value="1"/>
</dbReference>
<accession>A0A8U0WCA6</accession>
<evidence type="ECO:0000256" key="1">
    <source>
        <dbReference type="SAM" id="MobiDB-lite"/>
    </source>
</evidence>
<feature type="region of interest" description="Disordered" evidence="1">
    <location>
        <begin position="125"/>
        <end position="166"/>
    </location>
</feature>
<protein>
    <submittedName>
        <fullName evidence="3">M-phase phosphoprotein 6</fullName>
    </submittedName>
</protein>
<dbReference type="GO" id="GO:0000460">
    <property type="term" value="P:maturation of 5.8S rRNA"/>
    <property type="evidence" value="ECO:0007669"/>
    <property type="project" value="TreeGrafter"/>
</dbReference>
<feature type="compositionally biased region" description="Basic residues" evidence="1">
    <location>
        <begin position="125"/>
        <end position="134"/>
    </location>
</feature>
<sequence length="166" mass="19121">MSNQSTSKPKLSKGILDMKFMQRTKAKVDKEIEVAEGRAMYSSELTSRMLNTNSNFIIEPSYVSCENLIEGRLSFRGMNPEIEREMELEKSEKEATTKRPEQEAEVSTNDMIEFYAAASHTIQRKFQKHKKVTNNKRSNSDNTMNKKNKKFKKPESDDIGDEILAK</sequence>
<feature type="compositionally biased region" description="Basic and acidic residues" evidence="1">
    <location>
        <begin position="85"/>
        <end position="102"/>
    </location>
</feature>
<organism evidence="2 3">
    <name type="scientific">Glossina fuscipes</name>
    <dbReference type="NCBI Taxonomy" id="7396"/>
    <lineage>
        <taxon>Eukaryota</taxon>
        <taxon>Metazoa</taxon>
        <taxon>Ecdysozoa</taxon>
        <taxon>Arthropoda</taxon>
        <taxon>Hexapoda</taxon>
        <taxon>Insecta</taxon>
        <taxon>Pterygota</taxon>
        <taxon>Neoptera</taxon>
        <taxon>Endopterygota</taxon>
        <taxon>Diptera</taxon>
        <taxon>Brachycera</taxon>
        <taxon>Muscomorpha</taxon>
        <taxon>Hippoboscoidea</taxon>
        <taxon>Glossinidae</taxon>
        <taxon>Glossina</taxon>
    </lineage>
</organism>
<dbReference type="KEGG" id="gfs:119633376"/>
<gene>
    <name evidence="3" type="primary">LOC119633376</name>
</gene>